<feature type="region of interest" description="Disordered" evidence="5">
    <location>
        <begin position="125"/>
        <end position="144"/>
    </location>
</feature>
<dbReference type="AlphaFoldDB" id="A0A4E0RX79"/>
<evidence type="ECO:0000313" key="8">
    <source>
        <dbReference type="Proteomes" id="UP000230066"/>
    </source>
</evidence>
<keyword evidence="4" id="KW-0862">Zinc</keyword>
<dbReference type="PANTHER" id="PTHR12326:SF3">
    <property type="entry name" value="DIFFERENTIALLY EXPRESSED IN FDCP 8 HOMOLOG"/>
    <property type="match status" value="1"/>
</dbReference>
<evidence type="ECO:0000313" key="7">
    <source>
        <dbReference type="EMBL" id="THD22792.1"/>
    </source>
</evidence>
<keyword evidence="8" id="KW-1185">Reference proteome</keyword>
<dbReference type="SMART" id="SM01175">
    <property type="entry name" value="DUF4206"/>
    <property type="match status" value="1"/>
</dbReference>
<proteinExistence type="predicted"/>
<dbReference type="EMBL" id="JXXN02002523">
    <property type="protein sequence ID" value="THD22792.1"/>
    <property type="molecule type" value="Genomic_DNA"/>
</dbReference>
<evidence type="ECO:0000259" key="6">
    <source>
        <dbReference type="SMART" id="SM01175"/>
    </source>
</evidence>
<keyword evidence="1" id="KW-0479">Metal-binding</keyword>
<accession>A0A4E0RX79</accession>
<evidence type="ECO:0000256" key="4">
    <source>
        <dbReference type="ARBA" id="ARBA00022833"/>
    </source>
</evidence>
<comment type="caution">
    <text evidence="7">The sequence shown here is derived from an EMBL/GenBank/DDBJ whole genome shotgun (WGS) entry which is preliminary data.</text>
</comment>
<evidence type="ECO:0000256" key="1">
    <source>
        <dbReference type="ARBA" id="ARBA00022723"/>
    </source>
</evidence>
<organism evidence="7 8">
    <name type="scientific">Fasciola hepatica</name>
    <name type="common">Liver fluke</name>
    <dbReference type="NCBI Taxonomy" id="6192"/>
    <lineage>
        <taxon>Eukaryota</taxon>
        <taxon>Metazoa</taxon>
        <taxon>Spiralia</taxon>
        <taxon>Lophotrochozoa</taxon>
        <taxon>Platyhelminthes</taxon>
        <taxon>Trematoda</taxon>
        <taxon>Digenea</taxon>
        <taxon>Plagiorchiida</taxon>
        <taxon>Echinostomata</taxon>
        <taxon>Echinostomatoidea</taxon>
        <taxon>Fasciolidae</taxon>
        <taxon>Fasciola</taxon>
    </lineage>
</organism>
<dbReference type="Pfam" id="PF13901">
    <property type="entry name" value="RH_dom"/>
    <property type="match status" value="1"/>
</dbReference>
<sequence>MCEIPEDAALERANPFLDDASNTTFDDICATYNASFVTSTEADTIHKHIPSPFESDILDDYFNEPLIHVDSRSSVGELENAVFRLKHMVLASTNEPEEKRQRLLDRLIELRRILHTMKDSTGTHYEPNECLSDGSESHIPTTQTDTRSPLVRCVRTASQHSLPIHMHSPEPRQLKSSICSTGGHDFKLISAFRYLGQSCEYCCCVIRDPSRRILVCMQCPVICHSQHCLRGLTRRCPCSLYSSDLYANLKPPSQPTPHAGHQSGLSRSTHFRHLEVRRLCYVGANLTDQCWSCFECHMPLQPAPNNTVTAERPLTGLFVSKTDSVMENTASLLMRQAVRAECNPDEMLKWVSPQLQTQVDSLWNQTAQILSVHPKISVPTDKTGPHLQWAYADAQTDLGPIQTWADAVVLEAINHTPRVPNKISQRAALSACHFRAPFLLNGEIVRPPASPEPGSDCLTNGPQEQSFDQARLCYYTGQFYCARCHWGDSHPIPACIFTLGDYRPKPVCRSALLWLQYTWSRHLFRVPDPWYQYEPQAQTVAALRIRIFRFKPYLDICDRARSVWSELNSHDPYWVLEQPYTFTMELVDSVINGTFASKLERCLRFLDEHVRSCPKCESCVPPQCSVCEKGPIRPYDPLTSFCSECHRPCHRSCLACPLPVTINDIPSAVPARSTDDNDIDNVLKPAGASVRSPDFNTTDLLELLYPAMRTVCLSCSCSEK</sequence>
<evidence type="ECO:0000256" key="2">
    <source>
        <dbReference type="ARBA" id="ARBA00022737"/>
    </source>
</evidence>
<dbReference type="Proteomes" id="UP000230066">
    <property type="component" value="Unassembled WGS sequence"/>
</dbReference>
<reference evidence="7" key="1">
    <citation type="submission" date="2019-03" db="EMBL/GenBank/DDBJ databases">
        <title>Improved annotation for the trematode Fasciola hepatica.</title>
        <authorList>
            <person name="Choi Y.-J."/>
            <person name="Martin J."/>
            <person name="Mitreva M."/>
        </authorList>
    </citation>
    <scope>NUCLEOTIDE SEQUENCE [LARGE SCALE GENOMIC DNA]</scope>
</reference>
<dbReference type="GO" id="GO:0008270">
    <property type="term" value="F:zinc ion binding"/>
    <property type="evidence" value="ECO:0007669"/>
    <property type="project" value="UniProtKB-KW"/>
</dbReference>
<evidence type="ECO:0000256" key="3">
    <source>
        <dbReference type="ARBA" id="ARBA00022771"/>
    </source>
</evidence>
<dbReference type="InterPro" id="IPR051366">
    <property type="entry name" value="DEF8"/>
</dbReference>
<evidence type="ECO:0000256" key="5">
    <source>
        <dbReference type="SAM" id="MobiDB-lite"/>
    </source>
</evidence>
<keyword evidence="3" id="KW-0863">Zinc-finger</keyword>
<keyword evidence="2" id="KW-0677">Repeat</keyword>
<name>A0A4E0RX79_FASHE</name>
<dbReference type="PANTHER" id="PTHR12326">
    <property type="entry name" value="PLECKSTRIN HOMOLOGY DOMAIN CONTAINING PROTEIN"/>
    <property type="match status" value="1"/>
</dbReference>
<gene>
    <name evidence="7" type="ORF">D915_006400</name>
</gene>
<protein>
    <recommendedName>
        <fullName evidence="6">Rubicon Homology domain-containing protein</fullName>
    </recommendedName>
</protein>
<dbReference type="InterPro" id="IPR025258">
    <property type="entry name" value="RH_dom"/>
</dbReference>
<feature type="domain" description="Rubicon Homology" evidence="6">
    <location>
        <begin position="471"/>
        <end position="657"/>
    </location>
</feature>